<name>A0A8J6XYT1_9BACT</name>
<dbReference type="PANTHER" id="PTHR32044:SF80">
    <property type="entry name" value="XYLOGLUCAN GLYCOSYLTRANSFERASE 2-RELATED"/>
    <property type="match status" value="1"/>
</dbReference>
<dbReference type="CDD" id="cd06437">
    <property type="entry name" value="CESA_CaSu_A2"/>
    <property type="match status" value="1"/>
</dbReference>
<evidence type="ECO:0000256" key="3">
    <source>
        <dbReference type="ARBA" id="ARBA00022679"/>
    </source>
</evidence>
<keyword evidence="6" id="KW-0333">Golgi apparatus</keyword>
<keyword evidence="5 9" id="KW-1133">Transmembrane helix</keyword>
<feature type="transmembrane region" description="Helical" evidence="9">
    <location>
        <begin position="443"/>
        <end position="469"/>
    </location>
</feature>
<evidence type="ECO:0000256" key="2">
    <source>
        <dbReference type="ARBA" id="ARBA00022676"/>
    </source>
</evidence>
<evidence type="ECO:0000256" key="5">
    <source>
        <dbReference type="ARBA" id="ARBA00022989"/>
    </source>
</evidence>
<evidence type="ECO:0000256" key="4">
    <source>
        <dbReference type="ARBA" id="ARBA00022692"/>
    </source>
</evidence>
<feature type="transmembrane region" description="Helical" evidence="9">
    <location>
        <begin position="376"/>
        <end position="393"/>
    </location>
</feature>
<protein>
    <submittedName>
        <fullName evidence="10">Glycosyltransferase</fullName>
    </submittedName>
</protein>
<feature type="transmembrane region" description="Helical" evidence="9">
    <location>
        <begin position="313"/>
        <end position="335"/>
    </location>
</feature>
<dbReference type="Gene3D" id="3.90.550.10">
    <property type="entry name" value="Spore Coat Polysaccharide Biosynthesis Protein SpsA, Chain A"/>
    <property type="match status" value="1"/>
</dbReference>
<evidence type="ECO:0000256" key="6">
    <source>
        <dbReference type="ARBA" id="ARBA00023034"/>
    </source>
</evidence>
<keyword evidence="2" id="KW-0328">Glycosyltransferase</keyword>
<comment type="subcellular location">
    <subcellularLocation>
        <location evidence="1">Golgi apparatus membrane</location>
        <topology evidence="1">Multi-pass membrane protein</topology>
    </subcellularLocation>
</comment>
<feature type="transmembrane region" description="Helical" evidence="9">
    <location>
        <begin position="12"/>
        <end position="33"/>
    </location>
</feature>
<dbReference type="SUPFAM" id="SSF53448">
    <property type="entry name" value="Nucleotide-diphospho-sugar transferases"/>
    <property type="match status" value="1"/>
</dbReference>
<evidence type="ECO:0000313" key="10">
    <source>
        <dbReference type="EMBL" id="MBD3866788.1"/>
    </source>
</evidence>
<evidence type="ECO:0000313" key="11">
    <source>
        <dbReference type="Proteomes" id="UP000648239"/>
    </source>
</evidence>
<reference evidence="10 11" key="1">
    <citation type="submission" date="2020-08" db="EMBL/GenBank/DDBJ databases">
        <title>Acidobacteriota in marine sediments use diverse sulfur dissimilation pathways.</title>
        <authorList>
            <person name="Wasmund K."/>
        </authorList>
    </citation>
    <scope>NUCLEOTIDE SEQUENCE [LARGE SCALE GENOMIC DNA]</scope>
    <source>
        <strain evidence="10">MAG AM4</strain>
    </source>
</reference>
<dbReference type="InterPro" id="IPR029044">
    <property type="entry name" value="Nucleotide-diphossugar_trans"/>
</dbReference>
<dbReference type="GO" id="GO:0071555">
    <property type="term" value="P:cell wall organization"/>
    <property type="evidence" value="ECO:0007669"/>
    <property type="project" value="UniProtKB-KW"/>
</dbReference>
<evidence type="ECO:0000256" key="9">
    <source>
        <dbReference type="SAM" id="Phobius"/>
    </source>
</evidence>
<dbReference type="Proteomes" id="UP000648239">
    <property type="component" value="Unassembled WGS sequence"/>
</dbReference>
<comment type="caution">
    <text evidence="10">The sequence shown here is derived from an EMBL/GenBank/DDBJ whole genome shotgun (WGS) entry which is preliminary data.</text>
</comment>
<keyword evidence="7 9" id="KW-0472">Membrane</keyword>
<feature type="transmembrane region" description="Helical" evidence="9">
    <location>
        <begin position="341"/>
        <end position="364"/>
    </location>
</feature>
<evidence type="ECO:0000256" key="7">
    <source>
        <dbReference type="ARBA" id="ARBA00023136"/>
    </source>
</evidence>
<keyword evidence="8" id="KW-0961">Cell wall biogenesis/degradation</keyword>
<dbReference type="EMBL" id="JACXWD010000003">
    <property type="protein sequence ID" value="MBD3866788.1"/>
    <property type="molecule type" value="Genomic_DNA"/>
</dbReference>
<proteinExistence type="predicted"/>
<evidence type="ECO:0000256" key="1">
    <source>
        <dbReference type="ARBA" id="ARBA00004653"/>
    </source>
</evidence>
<keyword evidence="3" id="KW-0808">Transferase</keyword>
<dbReference type="AlphaFoldDB" id="A0A8J6XYT1"/>
<keyword evidence="4 9" id="KW-0812">Transmembrane</keyword>
<evidence type="ECO:0000256" key="8">
    <source>
        <dbReference type="ARBA" id="ARBA00023316"/>
    </source>
</evidence>
<sequence>MQLDTWLRWPVLALYFSALACLAGYGMHRWYLLWLYARLKKKRGEPGPLPDDPPRLTIQLPIFNEMYVVERLVEAVTAIEYPPDRLEIQVLDDSTDETVEIAAKAVQKARASGFRIVHLHRTDRSGYKAGALEAGLKVSRGELVAVFDADFLPEPDFAQRLVPYFNDPAVGMVQARWGHLNRMFSALTQVQAMFLDGHFVIEHTARNRSGRFFNFNGTAGIWRRQCIADAGGWQHDTLTEDLDLSYRAQMKGWQFIYDPEYAVPAELPVEMTAFKSQQHRWAKGSIQTARKLLPSILRSDLPFRVKLEATFHLTANVGYLLVLVLAALVVPSIWLRSEISPWLLILIDLPLFFLSTVSIGMFYVQAYREALGSCKGVFRWIPFLMAVGIGLSINNARAVLEALRGQVSGFRRTPKYNLAGGESIASRRYRIRINRDTWIELGLAGYFTAAIGAALTASLWAAVPFLLLFGTGYAYTAGSTLVQSWRSRQSA</sequence>
<dbReference type="PANTHER" id="PTHR32044">
    <property type="entry name" value="GLUCOMANNAN 4-BETA-MANNOSYLTRANSFERASE 9"/>
    <property type="match status" value="1"/>
</dbReference>
<accession>A0A8J6XYT1</accession>
<gene>
    <name evidence="10" type="ORF">IFK94_01580</name>
</gene>
<dbReference type="Pfam" id="PF13641">
    <property type="entry name" value="Glyco_tranf_2_3"/>
    <property type="match status" value="1"/>
</dbReference>
<dbReference type="FunFam" id="3.90.550.10:FF:000057">
    <property type="entry name" value="Glycosyltransferase-like protein, family 2"/>
    <property type="match status" value="1"/>
</dbReference>
<organism evidence="10 11">
    <name type="scientific">Candidatus Polarisedimenticola svalbardensis</name>
    <dbReference type="NCBI Taxonomy" id="2886004"/>
    <lineage>
        <taxon>Bacteria</taxon>
        <taxon>Pseudomonadati</taxon>
        <taxon>Acidobacteriota</taxon>
        <taxon>Candidatus Polarisedimenticolia</taxon>
        <taxon>Candidatus Polarisedimenticolales</taxon>
        <taxon>Candidatus Polarisedimenticolaceae</taxon>
        <taxon>Candidatus Polarisedimenticola</taxon>
    </lineage>
</organism>
<dbReference type="GO" id="GO:0016757">
    <property type="term" value="F:glycosyltransferase activity"/>
    <property type="evidence" value="ECO:0007669"/>
    <property type="project" value="UniProtKB-KW"/>
</dbReference>